<dbReference type="GeneID" id="55603594"/>
<dbReference type="EMBL" id="LK985321">
    <property type="protein sequence ID" value="CDU85313.1"/>
    <property type="molecule type" value="Genomic_DNA"/>
</dbReference>
<gene>
    <name evidence="1" type="primary">phiCDHM14_gp26</name>
</gene>
<reference evidence="1 2" key="2">
    <citation type="submission" date="2014-09" db="EMBL/GenBank/DDBJ databases">
        <title>Abundant and diverse CRISPR spacers in Clostridium difficile strains and prophages target multiple phage types within this pathogen.</title>
        <authorList>
            <person name="Hargreaves K.R."/>
            <person name="Flores C."/>
            <person name="Lawley T.D."/>
            <person name="Clokie M.R.J."/>
        </authorList>
    </citation>
    <scope>NUCLEOTIDE SEQUENCE [LARGE SCALE GENOMIC DNA]</scope>
</reference>
<protein>
    <submittedName>
        <fullName evidence="1">Uncharacterized protein</fullName>
    </submittedName>
</protein>
<dbReference type="RefSeq" id="YP_009833545.1">
    <property type="nucleotide sequence ID" value="NC_048665.1"/>
</dbReference>
<reference evidence="1 2" key="1">
    <citation type="submission" date="2014-06" db="EMBL/GenBank/DDBJ databases">
        <authorList>
            <person name="Hargreaves K."/>
        </authorList>
    </citation>
    <scope>NUCLEOTIDE SEQUENCE [LARGE SCALE GENOMIC DNA]</scope>
</reference>
<evidence type="ECO:0000313" key="2">
    <source>
        <dbReference type="Proteomes" id="UP000029365"/>
    </source>
</evidence>
<sequence length="69" mass="8092">MKDVFEELISIKDACELYKKGESTLRLNIRNGKFVEGVDCKKFGTTWVFKKTALEREYNKKDKKRESGN</sequence>
<dbReference type="Proteomes" id="UP000029365">
    <property type="component" value="Segment"/>
</dbReference>
<organism evidence="1 2">
    <name type="scientific">Clostridium phage phiCDHM14</name>
    <dbReference type="NCBI Taxonomy" id="1522091"/>
    <lineage>
        <taxon>Viruses</taxon>
        <taxon>Duplodnaviria</taxon>
        <taxon>Heunggongvirae</taxon>
        <taxon>Uroviricota</taxon>
        <taxon>Caudoviricetes</taxon>
        <taxon>Sherbrookevirus</taxon>
        <taxon>Sherbrookevirus CDHM14</taxon>
    </lineage>
</organism>
<accession>A0A090D7X6</accession>
<evidence type="ECO:0000313" key="1">
    <source>
        <dbReference type="EMBL" id="CDU85313.1"/>
    </source>
</evidence>
<name>A0A090D7X6_9CAUD</name>
<proteinExistence type="predicted"/>
<dbReference type="KEGG" id="vg:55603594"/>
<keyword evidence="2" id="KW-1185">Reference proteome</keyword>